<dbReference type="EMBL" id="JACJVP010000025">
    <property type="protein sequence ID" value="MBB6672096.1"/>
    <property type="molecule type" value="Genomic_DNA"/>
</dbReference>
<name>A0A7X0RRA8_9BACL</name>
<sequence length="146" mass="16334">MTASNPTKIKLSQWDALLVESLRALGCSDDELIRRVRSGETPTDESDFRFEYGDLTAFANREPETFEAAVKMGYQIKYNTIGGIRSWIFVVLGQEPEVVRDPGNESVTARLSPTERDRLASVLSYGWTISPAAGESDRYRIEPARA</sequence>
<accession>A0A7X0RRA8</accession>
<evidence type="ECO:0000313" key="1">
    <source>
        <dbReference type="EMBL" id="MBB6672096.1"/>
    </source>
</evidence>
<dbReference type="Proteomes" id="UP000547209">
    <property type="component" value="Unassembled WGS sequence"/>
</dbReference>
<proteinExistence type="predicted"/>
<evidence type="ECO:0000313" key="2">
    <source>
        <dbReference type="Proteomes" id="UP000547209"/>
    </source>
</evidence>
<organism evidence="1 2">
    <name type="scientific">Cohnella nanjingensis</name>
    <dbReference type="NCBI Taxonomy" id="1387779"/>
    <lineage>
        <taxon>Bacteria</taxon>
        <taxon>Bacillati</taxon>
        <taxon>Bacillota</taxon>
        <taxon>Bacilli</taxon>
        <taxon>Bacillales</taxon>
        <taxon>Paenibacillaceae</taxon>
        <taxon>Cohnella</taxon>
    </lineage>
</organism>
<comment type="caution">
    <text evidence="1">The sequence shown here is derived from an EMBL/GenBank/DDBJ whole genome shotgun (WGS) entry which is preliminary data.</text>
</comment>
<dbReference type="RefSeq" id="WP_185143579.1">
    <property type="nucleotide sequence ID" value="NZ_JACJVP010000025.1"/>
</dbReference>
<reference evidence="1 2" key="1">
    <citation type="submission" date="2020-08" db="EMBL/GenBank/DDBJ databases">
        <title>Cohnella phylogeny.</title>
        <authorList>
            <person name="Dunlap C."/>
        </authorList>
    </citation>
    <scope>NUCLEOTIDE SEQUENCE [LARGE SCALE GENOMIC DNA]</scope>
    <source>
        <strain evidence="1 2">DSM 28246</strain>
    </source>
</reference>
<keyword evidence="2" id="KW-1185">Reference proteome</keyword>
<protein>
    <submittedName>
        <fullName evidence="1">Uncharacterized protein</fullName>
    </submittedName>
</protein>
<dbReference type="AlphaFoldDB" id="A0A7X0RRA8"/>
<gene>
    <name evidence="1" type="ORF">H7C19_15560</name>
</gene>